<evidence type="ECO:0000256" key="10">
    <source>
        <dbReference type="ARBA" id="ARBA00022832"/>
    </source>
</evidence>
<evidence type="ECO:0000256" key="14">
    <source>
        <dbReference type="ARBA" id="ARBA00023098"/>
    </source>
</evidence>
<evidence type="ECO:0000256" key="21">
    <source>
        <dbReference type="ARBA" id="ARBA00047617"/>
    </source>
</evidence>
<keyword evidence="13" id="KW-0560">Oxidoreductase</keyword>
<evidence type="ECO:0000256" key="5">
    <source>
        <dbReference type="ARBA" id="ARBA00012410"/>
    </source>
</evidence>
<evidence type="ECO:0000256" key="1">
    <source>
        <dbReference type="ARBA" id="ARBA00004496"/>
    </source>
</evidence>
<dbReference type="Gene3D" id="3.40.50.720">
    <property type="entry name" value="NAD(P)-binding Rossmann-like Domain"/>
    <property type="match status" value="1"/>
</dbReference>
<comment type="catalytic activity">
    <reaction evidence="25">
        <text>dodecanal + NADP(+) = (2E)-dodecenal + NADPH + H(+)</text>
        <dbReference type="Rhea" id="RHEA:50784"/>
        <dbReference type="ChEBI" id="CHEBI:15378"/>
        <dbReference type="ChEBI" id="CHEBI:27836"/>
        <dbReference type="ChEBI" id="CHEBI:57783"/>
        <dbReference type="ChEBI" id="CHEBI:58349"/>
        <dbReference type="ChEBI" id="CHEBI:133741"/>
    </reaction>
    <physiologicalReaction direction="right-to-left" evidence="25">
        <dbReference type="Rhea" id="RHEA:50786"/>
    </physiologicalReaction>
</comment>
<comment type="catalytic activity">
    <reaction evidence="24">
        <text>13,14-dihydro-15-oxo-prostaglandin F1alpha + NADP(+) = 15-oxoprostaglandin F1alpha + NADPH + H(+)</text>
        <dbReference type="Rhea" id="RHEA:50592"/>
        <dbReference type="ChEBI" id="CHEBI:15378"/>
        <dbReference type="ChEBI" id="CHEBI:57783"/>
        <dbReference type="ChEBI" id="CHEBI:58349"/>
        <dbReference type="ChEBI" id="CHEBI:79072"/>
        <dbReference type="ChEBI" id="CHEBI:133411"/>
    </reaction>
    <physiologicalReaction direction="right-to-left" evidence="24">
        <dbReference type="Rhea" id="RHEA:50594"/>
    </physiologicalReaction>
</comment>
<comment type="catalytic activity">
    <reaction evidence="29">
        <text>20-hydroxy-leukotriene B4 + NADP(+) = 12-oxo-20-hydroxy-leukotriene B4 + NADPH + H(+)</text>
        <dbReference type="Rhea" id="RHEA:51208"/>
        <dbReference type="ChEBI" id="CHEBI:15378"/>
        <dbReference type="ChEBI" id="CHEBI:57460"/>
        <dbReference type="ChEBI" id="CHEBI:57783"/>
        <dbReference type="ChEBI" id="CHEBI:58349"/>
        <dbReference type="ChEBI" id="CHEBI:133346"/>
    </reaction>
    <physiologicalReaction direction="left-to-right" evidence="29">
        <dbReference type="Rhea" id="RHEA:51209"/>
    </physiologicalReaction>
</comment>
<dbReference type="PANTHER" id="PTHR43205">
    <property type="entry name" value="PROSTAGLANDIN REDUCTASE"/>
    <property type="match status" value="1"/>
</dbReference>
<comment type="similarity">
    <text evidence="2">Belongs to the NADP-dependent oxidoreductase L4BD family.</text>
</comment>
<evidence type="ECO:0000256" key="28">
    <source>
        <dbReference type="ARBA" id="ARBA00048387"/>
    </source>
</evidence>
<dbReference type="EC" id="1.3.1.74" evidence="5"/>
<dbReference type="InterPro" id="IPR045010">
    <property type="entry name" value="MDR_fam"/>
</dbReference>
<comment type="catalytic activity">
    <reaction evidence="22">
        <text>pentan-2-one + NADP(+) = (E)-pent-3-en-2-one + NADPH + H(+)</text>
        <dbReference type="Rhea" id="RHEA:50788"/>
        <dbReference type="ChEBI" id="CHEBI:15378"/>
        <dbReference type="ChEBI" id="CHEBI:16472"/>
        <dbReference type="ChEBI" id="CHEBI:57783"/>
        <dbReference type="ChEBI" id="CHEBI:58349"/>
        <dbReference type="ChEBI" id="CHEBI:145276"/>
    </reaction>
    <physiologicalReaction direction="right-to-left" evidence="22">
        <dbReference type="Rhea" id="RHEA:50790"/>
    </physiologicalReaction>
</comment>
<evidence type="ECO:0000256" key="29">
    <source>
        <dbReference type="ARBA" id="ARBA00048591"/>
    </source>
</evidence>
<keyword evidence="37" id="KW-1185">Reference proteome</keyword>
<evidence type="ECO:0000256" key="6">
    <source>
        <dbReference type="ARBA" id="ARBA00020651"/>
    </source>
</evidence>
<keyword evidence="10" id="KW-0276">Fatty acid metabolism</keyword>
<dbReference type="SUPFAM" id="SSF50129">
    <property type="entry name" value="GroES-like"/>
    <property type="match status" value="2"/>
</dbReference>
<evidence type="ECO:0000256" key="2">
    <source>
        <dbReference type="ARBA" id="ARBA00010460"/>
    </source>
</evidence>
<evidence type="ECO:0000256" key="27">
    <source>
        <dbReference type="ARBA" id="ARBA00048290"/>
    </source>
</evidence>
<evidence type="ECO:0000256" key="30">
    <source>
        <dbReference type="ARBA" id="ARBA00048953"/>
    </source>
</evidence>
<evidence type="ECO:0000256" key="31">
    <source>
        <dbReference type="ARBA" id="ARBA00049068"/>
    </source>
</evidence>
<evidence type="ECO:0000256" key="20">
    <source>
        <dbReference type="ARBA" id="ARBA00047461"/>
    </source>
</evidence>
<evidence type="ECO:0000256" key="25">
    <source>
        <dbReference type="ARBA" id="ARBA00047903"/>
    </source>
</evidence>
<evidence type="ECO:0000256" key="3">
    <source>
        <dbReference type="ARBA" id="ARBA00011852"/>
    </source>
</evidence>
<comment type="catalytic activity">
    <reaction evidence="20">
        <text>octanal + NADP(+) = (2E)-octenal + NADPH + H(+)</text>
        <dbReference type="Rhea" id="RHEA:50780"/>
        <dbReference type="ChEBI" id="CHEBI:15378"/>
        <dbReference type="ChEBI" id="CHEBI:17935"/>
        <dbReference type="ChEBI" id="CHEBI:57783"/>
        <dbReference type="ChEBI" id="CHEBI:58349"/>
        <dbReference type="ChEBI" id="CHEBI:61748"/>
    </reaction>
    <physiologicalReaction direction="right-to-left" evidence="20">
        <dbReference type="Rhea" id="RHEA:50782"/>
    </physiologicalReaction>
</comment>
<dbReference type="Pfam" id="PF00107">
    <property type="entry name" value="ADH_zinc_N"/>
    <property type="match status" value="1"/>
</dbReference>
<evidence type="ECO:0000256" key="17">
    <source>
        <dbReference type="ARBA" id="ARBA00032255"/>
    </source>
</evidence>
<evidence type="ECO:0000256" key="11">
    <source>
        <dbReference type="ARBA" id="ARBA00022857"/>
    </source>
</evidence>
<evidence type="ECO:0000313" key="36">
    <source>
        <dbReference type="EMBL" id="CAL8111988.1"/>
    </source>
</evidence>
<keyword evidence="8" id="KW-0644">Prostaglandin metabolism</keyword>
<evidence type="ECO:0000256" key="8">
    <source>
        <dbReference type="ARBA" id="ARBA00022501"/>
    </source>
</evidence>
<dbReference type="InterPro" id="IPR013149">
    <property type="entry name" value="ADH-like_C"/>
</dbReference>
<dbReference type="EMBL" id="CAXLJM020000046">
    <property type="protein sequence ID" value="CAL8111988.1"/>
    <property type="molecule type" value="Genomic_DNA"/>
</dbReference>
<sequence length="398" mass="43796">MTLCLSTLSRGMRLSCSTSTSPISQVTAFSSKVFSPKGFTKGQYSVGIYHFSSTTRTTTLNQDKMQARKFVITKHFQGLPKLSDFNLVEETLPALQDGEILCKAEWLTVDPYMRAASDRLKVGDQMPGGQVARVLKSRCADFPEGTQVVANFGWRDLTVMKVPPAEKRGFDSIHAMPEMKGLPDSYALGCMGMPGNTAYFGLTRICEPKAGETLVVSSAAGAVGSLVGQIGKIYGCNVIGYAGTDDKIEWLKSLGFDHALNYKTTELPKTLKENATKGVDCYFDNVGGEFTFHVTRAMNPFGRIALCGAISIYNNDPRKPNLVPVDYVSMIYKNIRQEGFVVTRFAKDWFAGINQMRDWILEGKLKIEETKTIGFENMPQAFIGLLEGKNTGKVVIQA</sequence>
<reference evidence="36 37" key="1">
    <citation type="submission" date="2024-08" db="EMBL/GenBank/DDBJ databases">
        <authorList>
            <person name="Cucini C."/>
            <person name="Frati F."/>
        </authorList>
    </citation>
    <scope>NUCLEOTIDE SEQUENCE [LARGE SCALE GENOMIC DNA]</scope>
</reference>
<organism evidence="36 37">
    <name type="scientific">Orchesella dallaii</name>
    <dbReference type="NCBI Taxonomy" id="48710"/>
    <lineage>
        <taxon>Eukaryota</taxon>
        <taxon>Metazoa</taxon>
        <taxon>Ecdysozoa</taxon>
        <taxon>Arthropoda</taxon>
        <taxon>Hexapoda</taxon>
        <taxon>Collembola</taxon>
        <taxon>Entomobryomorpha</taxon>
        <taxon>Entomobryoidea</taxon>
        <taxon>Orchesellidae</taxon>
        <taxon>Orchesellinae</taxon>
        <taxon>Orchesella</taxon>
    </lineage>
</organism>
<evidence type="ECO:0000256" key="33">
    <source>
        <dbReference type="ARBA" id="ARBA00049179"/>
    </source>
</evidence>
<comment type="catalytic activity">
    <reaction evidence="28">
        <text>4-hydroxynonanal + NADP(+) = (E)-4-hydroxynon-2-enal + NADPH + H(+)</text>
        <dbReference type="Rhea" id="RHEA:64736"/>
        <dbReference type="ChEBI" id="CHEBI:15378"/>
        <dbReference type="ChEBI" id="CHEBI:57783"/>
        <dbReference type="ChEBI" id="CHEBI:58349"/>
        <dbReference type="ChEBI" id="CHEBI:58968"/>
        <dbReference type="ChEBI" id="CHEBI:156112"/>
    </reaction>
    <physiologicalReaction direction="right-to-left" evidence="28">
        <dbReference type="Rhea" id="RHEA:64738"/>
    </physiologicalReaction>
</comment>
<keyword evidence="12" id="KW-0007">Acetylation</keyword>
<comment type="catalytic activity">
    <reaction evidence="21">
        <text>decanal + NADP(+) = (2E)-decenal + NADPH + H(+)</text>
        <dbReference type="Rhea" id="RHEA:50612"/>
        <dbReference type="ChEBI" id="CHEBI:15378"/>
        <dbReference type="ChEBI" id="CHEBI:31457"/>
        <dbReference type="ChEBI" id="CHEBI:57783"/>
        <dbReference type="ChEBI" id="CHEBI:58349"/>
        <dbReference type="ChEBI" id="CHEBI:133455"/>
    </reaction>
    <physiologicalReaction direction="right-to-left" evidence="21">
        <dbReference type="Rhea" id="RHEA:50614"/>
    </physiologicalReaction>
</comment>
<dbReference type="PANTHER" id="PTHR43205:SF7">
    <property type="entry name" value="PROSTAGLANDIN REDUCTASE 1"/>
    <property type="match status" value="1"/>
</dbReference>
<comment type="catalytic activity">
    <reaction evidence="32">
        <text>13,14-dihydro-15-oxo-prostaglandin E1 + NADP(+) = 15-oxoprostaglandin E1 + NADPH + H(+)</text>
        <dbReference type="Rhea" id="RHEA:50584"/>
        <dbReference type="ChEBI" id="CHEBI:15378"/>
        <dbReference type="ChEBI" id="CHEBI:57401"/>
        <dbReference type="ChEBI" id="CHEBI:57783"/>
        <dbReference type="ChEBI" id="CHEBI:58349"/>
        <dbReference type="ChEBI" id="CHEBI:133408"/>
    </reaction>
    <physiologicalReaction direction="right-to-left" evidence="32">
        <dbReference type="Rhea" id="RHEA:50586"/>
    </physiologicalReaction>
</comment>
<protein>
    <recommendedName>
        <fullName evidence="6">Prostaglandin reductase 1</fullName>
        <ecNumber evidence="4">1.3.1.48</ecNumber>
        <ecNumber evidence="5">1.3.1.74</ecNumber>
    </recommendedName>
    <alternativeName>
        <fullName evidence="19">15-oxoprostaglandin 13-reductase</fullName>
    </alternativeName>
    <alternativeName>
        <fullName evidence="17">Dithiolethione-inducible gene 1 protein</fullName>
    </alternativeName>
    <alternativeName>
        <fullName evidence="16">Leukotriene B4 12-hydroxydehydrogenase</fullName>
    </alternativeName>
    <alternativeName>
        <fullName evidence="18">NAD(P)H-dependent alkenal/one oxidoreductase</fullName>
    </alternativeName>
</protein>
<evidence type="ECO:0000256" key="4">
    <source>
        <dbReference type="ARBA" id="ARBA00011981"/>
    </source>
</evidence>
<keyword evidence="11" id="KW-0521">NADP</keyword>
<dbReference type="CDD" id="cd08294">
    <property type="entry name" value="leukotriene_B4_DH_like"/>
    <property type="match status" value="1"/>
</dbReference>
<comment type="caution">
    <text evidence="36">The sequence shown here is derived from an EMBL/GenBank/DDBJ whole genome shotgun (WGS) entry which is preliminary data.</text>
</comment>
<dbReference type="SMART" id="SM00829">
    <property type="entry name" value="PKS_ER"/>
    <property type="match status" value="1"/>
</dbReference>
<dbReference type="InterPro" id="IPR041694">
    <property type="entry name" value="ADH_N_2"/>
</dbReference>
<dbReference type="Gene3D" id="3.90.180.10">
    <property type="entry name" value="Medium-chain alcohol dehydrogenases, catalytic domain"/>
    <property type="match status" value="1"/>
</dbReference>
<accession>A0ABP1QZI1</accession>
<comment type="catalytic activity">
    <reaction evidence="34">
        <text>hexanal + NADP(+) = (E)-hex-2-enal + NADPH + H(+)</text>
        <dbReference type="Rhea" id="RHEA:50776"/>
        <dbReference type="ChEBI" id="CHEBI:15378"/>
        <dbReference type="ChEBI" id="CHEBI:28913"/>
        <dbReference type="ChEBI" id="CHEBI:57783"/>
        <dbReference type="ChEBI" id="CHEBI:58349"/>
        <dbReference type="ChEBI" id="CHEBI:88528"/>
    </reaction>
    <physiologicalReaction direction="right-to-left" evidence="34">
        <dbReference type="Rhea" id="RHEA:50778"/>
    </physiologicalReaction>
</comment>
<evidence type="ECO:0000256" key="32">
    <source>
        <dbReference type="ARBA" id="ARBA00049070"/>
    </source>
</evidence>
<dbReference type="SUPFAM" id="SSF51735">
    <property type="entry name" value="NAD(P)-binding Rossmann-fold domains"/>
    <property type="match status" value="1"/>
</dbReference>
<keyword evidence="15" id="KW-0379">Hydroxylation</keyword>
<evidence type="ECO:0000256" key="13">
    <source>
        <dbReference type="ARBA" id="ARBA00023002"/>
    </source>
</evidence>
<comment type="catalytic activity">
    <reaction evidence="27">
        <text>13,14-dihydro-15-oxo-PGF2alpha + NADP(+) = 15-oxoprostaglandin F2alpha + NADPH + H(+)</text>
        <dbReference type="Rhea" id="RHEA:50588"/>
        <dbReference type="ChEBI" id="CHEBI:15378"/>
        <dbReference type="ChEBI" id="CHEBI:57783"/>
        <dbReference type="ChEBI" id="CHEBI:58349"/>
        <dbReference type="ChEBI" id="CHEBI:133374"/>
        <dbReference type="ChEBI" id="CHEBI:133409"/>
    </reaction>
    <physiologicalReaction direction="right-to-left" evidence="27">
        <dbReference type="Rhea" id="RHEA:50590"/>
    </physiologicalReaction>
</comment>
<dbReference type="Proteomes" id="UP001642540">
    <property type="component" value="Unassembled WGS sequence"/>
</dbReference>
<evidence type="ECO:0000256" key="15">
    <source>
        <dbReference type="ARBA" id="ARBA00023278"/>
    </source>
</evidence>
<keyword evidence="14" id="KW-0443">Lipid metabolism</keyword>
<dbReference type="EC" id="1.3.1.48" evidence="4"/>
<dbReference type="Pfam" id="PF16884">
    <property type="entry name" value="ADH_N_2"/>
    <property type="match status" value="1"/>
</dbReference>
<evidence type="ECO:0000256" key="19">
    <source>
        <dbReference type="ARBA" id="ARBA00033119"/>
    </source>
</evidence>
<comment type="catalytic activity">
    <reaction evidence="33">
        <text>an n-alkanal + NADP(+) = an alk-2-enal + NADPH + H(+)</text>
        <dbReference type="Rhea" id="RHEA:13737"/>
        <dbReference type="ChEBI" id="CHEBI:12834"/>
        <dbReference type="ChEBI" id="CHEBI:13757"/>
        <dbReference type="ChEBI" id="CHEBI:15378"/>
        <dbReference type="ChEBI" id="CHEBI:57783"/>
        <dbReference type="ChEBI" id="CHEBI:58349"/>
        <dbReference type="EC" id="1.3.1.74"/>
    </reaction>
    <physiologicalReaction direction="right-to-left" evidence="33">
        <dbReference type="Rhea" id="RHEA:13739"/>
    </physiologicalReaction>
</comment>
<evidence type="ECO:0000256" key="18">
    <source>
        <dbReference type="ARBA" id="ARBA00032297"/>
    </source>
</evidence>
<evidence type="ECO:0000256" key="24">
    <source>
        <dbReference type="ARBA" id="ARBA00047878"/>
    </source>
</evidence>
<comment type="catalytic activity">
    <reaction evidence="23">
        <text>leukotriene B4 + NADP(+) = 12-oxo-leukotriene B4 + NADPH + H(+)</text>
        <dbReference type="Rhea" id="RHEA:50608"/>
        <dbReference type="ChEBI" id="CHEBI:15378"/>
        <dbReference type="ChEBI" id="CHEBI:57461"/>
        <dbReference type="ChEBI" id="CHEBI:57783"/>
        <dbReference type="ChEBI" id="CHEBI:58349"/>
        <dbReference type="ChEBI" id="CHEBI:133309"/>
    </reaction>
    <physiologicalReaction direction="left-to-right" evidence="23">
        <dbReference type="Rhea" id="RHEA:50609"/>
    </physiologicalReaction>
</comment>
<dbReference type="InterPro" id="IPR011032">
    <property type="entry name" value="GroES-like_sf"/>
</dbReference>
<dbReference type="InterPro" id="IPR036291">
    <property type="entry name" value="NAD(P)-bd_dom_sf"/>
</dbReference>
<comment type="catalytic activity">
    <reaction evidence="26">
        <text>nonan-2-one + NADP(+) = (3E)-nonen-2-one + NADPH + H(+)</text>
        <dbReference type="Rhea" id="RHEA:50616"/>
        <dbReference type="ChEBI" id="CHEBI:15378"/>
        <dbReference type="ChEBI" id="CHEBI:57783"/>
        <dbReference type="ChEBI" id="CHEBI:58349"/>
        <dbReference type="ChEBI" id="CHEBI:77927"/>
        <dbReference type="ChEBI" id="CHEBI:133457"/>
    </reaction>
    <physiologicalReaction direction="right-to-left" evidence="26">
        <dbReference type="Rhea" id="RHEA:50618"/>
    </physiologicalReaction>
</comment>
<comment type="catalytic activity">
    <reaction evidence="31">
        <text>(5S,12S)-dihydroxy-(6E,10E,12E,14Z)-eicosatetraenoate + NADP(+) = 12-oxo-(5S)-hydroxy-(6E,8E,10E,14Z)-eicosatetraenoate + NADPH + H(+)</text>
        <dbReference type="Rhea" id="RHEA:51212"/>
        <dbReference type="ChEBI" id="CHEBI:15378"/>
        <dbReference type="ChEBI" id="CHEBI:57783"/>
        <dbReference type="ChEBI" id="CHEBI:58349"/>
        <dbReference type="ChEBI" id="CHEBI:133974"/>
        <dbReference type="ChEBI" id="CHEBI:133975"/>
    </reaction>
    <physiologicalReaction direction="left-to-right" evidence="31">
        <dbReference type="Rhea" id="RHEA:51213"/>
    </physiologicalReaction>
</comment>
<evidence type="ECO:0000256" key="26">
    <source>
        <dbReference type="ARBA" id="ARBA00048066"/>
    </source>
</evidence>
<evidence type="ECO:0000256" key="7">
    <source>
        <dbReference type="ARBA" id="ARBA00022490"/>
    </source>
</evidence>
<comment type="subcellular location">
    <subcellularLocation>
        <location evidence="1">Cytoplasm</location>
    </subcellularLocation>
</comment>
<keyword evidence="7" id="KW-0963">Cytoplasm</keyword>
<evidence type="ECO:0000256" key="9">
    <source>
        <dbReference type="ARBA" id="ARBA00022553"/>
    </source>
</evidence>
<evidence type="ECO:0000256" key="23">
    <source>
        <dbReference type="ARBA" id="ARBA00047871"/>
    </source>
</evidence>
<dbReference type="InterPro" id="IPR020843">
    <property type="entry name" value="ER"/>
</dbReference>
<evidence type="ECO:0000259" key="35">
    <source>
        <dbReference type="SMART" id="SM00829"/>
    </source>
</evidence>
<evidence type="ECO:0000256" key="22">
    <source>
        <dbReference type="ARBA" id="ARBA00047742"/>
    </source>
</evidence>
<comment type="catalytic activity">
    <reaction evidence="30">
        <text>6-trans-leukotriene B4 + NADP(+) = 12-oxo-(5S)-hydroxy-(6E,8E,10E,14Z)-eicosatetraenoate + NADPH + H(+)</text>
        <dbReference type="Rhea" id="RHEA:51204"/>
        <dbReference type="ChEBI" id="CHEBI:15378"/>
        <dbReference type="ChEBI" id="CHEBI:57783"/>
        <dbReference type="ChEBI" id="CHEBI:58349"/>
        <dbReference type="ChEBI" id="CHEBI:90723"/>
        <dbReference type="ChEBI" id="CHEBI:133974"/>
    </reaction>
    <physiologicalReaction direction="left-to-right" evidence="30">
        <dbReference type="Rhea" id="RHEA:51205"/>
    </physiologicalReaction>
</comment>
<evidence type="ECO:0000256" key="16">
    <source>
        <dbReference type="ARBA" id="ARBA00031851"/>
    </source>
</evidence>
<keyword evidence="9" id="KW-0597">Phosphoprotein</keyword>
<proteinExistence type="inferred from homology"/>
<evidence type="ECO:0000256" key="34">
    <source>
        <dbReference type="ARBA" id="ARBA00049368"/>
    </source>
</evidence>
<dbReference type="InterPro" id="IPR014190">
    <property type="entry name" value="PTGR1"/>
</dbReference>
<evidence type="ECO:0000256" key="12">
    <source>
        <dbReference type="ARBA" id="ARBA00022990"/>
    </source>
</evidence>
<gene>
    <name evidence="36" type="ORF">ODALV1_LOCUS15446</name>
</gene>
<name>A0ABP1QZI1_9HEXA</name>
<comment type="subunit">
    <text evidence="3">Monomer or homodimer.</text>
</comment>
<evidence type="ECO:0000313" key="37">
    <source>
        <dbReference type="Proteomes" id="UP001642540"/>
    </source>
</evidence>
<feature type="domain" description="Enoyl reductase (ER)" evidence="35">
    <location>
        <begin position="78"/>
        <end position="396"/>
    </location>
</feature>